<dbReference type="RefSeq" id="WP_130186417.1">
    <property type="nucleotide sequence ID" value="NZ_CP035913.1"/>
</dbReference>
<dbReference type="GO" id="GO:0004407">
    <property type="term" value="F:histone deacetylase activity"/>
    <property type="evidence" value="ECO:0007669"/>
    <property type="project" value="TreeGrafter"/>
</dbReference>
<name>A0A4P6KYB7_9BURK</name>
<evidence type="ECO:0000256" key="1">
    <source>
        <dbReference type="ARBA" id="ARBA00005947"/>
    </source>
</evidence>
<sequence length="313" mass="32962">MDKPGTMVMFHPDCLEHLPGPGHPESPERLHAVMGALWKPEFTALAWREAPLGTREQVLLVHDADYVDTVTAMAPRQGVVLLDGGDTAMSPGSLDAVMRCVGAACAGVDAVLAGEALNVFCATRPCGHHAEPDRAMGFCIFNQVAIAAMHALHAHGLARVAVIDFDVRHGNGTQAAFYDEPRLFFGSSHQSPLYPGTGAAHERGGSGNIVNVPLPPGCGSQAFRNSMAMRLLPALRAFAPELILVSAGFDAHRLDPLAQLALDDEDFGWITREVMAIAADTCAGRIVSVLEGGYSGAGLAGGTTEHVRALMGN</sequence>
<dbReference type="PRINTS" id="PR01270">
    <property type="entry name" value="HDASUPER"/>
</dbReference>
<accession>A0A4P6KYB7</accession>
<evidence type="ECO:0000313" key="3">
    <source>
        <dbReference type="EMBL" id="QBE63288.1"/>
    </source>
</evidence>
<dbReference type="InterPro" id="IPR023696">
    <property type="entry name" value="Ureohydrolase_dom_sf"/>
</dbReference>
<proteinExistence type="inferred from homology"/>
<dbReference type="EMBL" id="CP035913">
    <property type="protein sequence ID" value="QBE63288.1"/>
    <property type="molecule type" value="Genomic_DNA"/>
</dbReference>
<dbReference type="PANTHER" id="PTHR10625:SF10">
    <property type="entry name" value="HISTONE DEACETYLASE HDAC1"/>
    <property type="match status" value="1"/>
</dbReference>
<reference evidence="3 4" key="1">
    <citation type="submission" date="2019-02" db="EMBL/GenBank/DDBJ databases">
        <title>Draft Genome Sequences of Six Type Strains of the Genus Massilia.</title>
        <authorList>
            <person name="Miess H."/>
            <person name="Frediansyhah A."/>
            <person name="Gross H."/>
        </authorList>
    </citation>
    <scope>NUCLEOTIDE SEQUENCE [LARGE SCALE GENOMIC DNA]</scope>
    <source>
        <strain evidence="3 4">DSM 17473</strain>
    </source>
</reference>
<evidence type="ECO:0000259" key="2">
    <source>
        <dbReference type="Pfam" id="PF00850"/>
    </source>
</evidence>
<protein>
    <submittedName>
        <fullName evidence="3">Histone deacetylase family protein</fullName>
    </submittedName>
</protein>
<dbReference type="CDD" id="cd11599">
    <property type="entry name" value="HDAC_classII_2"/>
    <property type="match status" value="1"/>
</dbReference>
<dbReference type="InterPro" id="IPR037138">
    <property type="entry name" value="His_deacetylse_dom_sf"/>
</dbReference>
<gene>
    <name evidence="3" type="ORF">EWM63_10215</name>
</gene>
<dbReference type="GO" id="GO:0040029">
    <property type="term" value="P:epigenetic regulation of gene expression"/>
    <property type="evidence" value="ECO:0007669"/>
    <property type="project" value="TreeGrafter"/>
</dbReference>
<dbReference type="KEGG" id="plue:EWM63_10215"/>
<evidence type="ECO:0000313" key="4">
    <source>
        <dbReference type="Proteomes" id="UP000290637"/>
    </source>
</evidence>
<dbReference type="Pfam" id="PF00850">
    <property type="entry name" value="Hist_deacetyl"/>
    <property type="match status" value="1"/>
</dbReference>
<keyword evidence="4" id="KW-1185">Reference proteome</keyword>
<dbReference type="SUPFAM" id="SSF52768">
    <property type="entry name" value="Arginase/deacetylase"/>
    <property type="match status" value="1"/>
</dbReference>
<dbReference type="OrthoDB" id="9808367at2"/>
<comment type="similarity">
    <text evidence="1">Belongs to the histone deacetylase family.</text>
</comment>
<dbReference type="Proteomes" id="UP000290637">
    <property type="component" value="Chromosome"/>
</dbReference>
<dbReference type="InterPro" id="IPR000286">
    <property type="entry name" value="HDACs"/>
</dbReference>
<dbReference type="Gene3D" id="3.40.800.20">
    <property type="entry name" value="Histone deacetylase domain"/>
    <property type="match status" value="1"/>
</dbReference>
<dbReference type="AlphaFoldDB" id="A0A4P6KYB7"/>
<dbReference type="InterPro" id="IPR023801">
    <property type="entry name" value="His_deacetylse_dom"/>
</dbReference>
<feature type="domain" description="Histone deacetylase" evidence="2">
    <location>
        <begin position="23"/>
        <end position="310"/>
    </location>
</feature>
<dbReference type="PANTHER" id="PTHR10625">
    <property type="entry name" value="HISTONE DEACETYLASE HDAC1-RELATED"/>
    <property type="match status" value="1"/>
</dbReference>
<organism evidence="3 4">
    <name type="scientific">Pseudoduganella lutea</name>
    <dbReference type="NCBI Taxonomy" id="321985"/>
    <lineage>
        <taxon>Bacteria</taxon>
        <taxon>Pseudomonadati</taxon>
        <taxon>Pseudomonadota</taxon>
        <taxon>Betaproteobacteria</taxon>
        <taxon>Burkholderiales</taxon>
        <taxon>Oxalobacteraceae</taxon>
        <taxon>Telluria group</taxon>
        <taxon>Pseudoduganella</taxon>
    </lineage>
</organism>